<dbReference type="Proteomes" id="UP000434172">
    <property type="component" value="Unassembled WGS sequence"/>
</dbReference>
<proteinExistence type="predicted"/>
<protein>
    <submittedName>
        <fullName evidence="2">Uncharacterized protein</fullName>
    </submittedName>
</protein>
<name>A0A8H3ZUL7_9PEZI</name>
<evidence type="ECO:0000313" key="2">
    <source>
        <dbReference type="EMBL" id="KAF0327086.1"/>
    </source>
</evidence>
<reference evidence="2 3" key="1">
    <citation type="submission" date="2019-12" db="EMBL/GenBank/DDBJ databases">
        <title>A genome sequence resource for the geographically widespread anthracnose pathogen Colletotrichum asianum.</title>
        <authorList>
            <person name="Meng Y."/>
        </authorList>
    </citation>
    <scope>NUCLEOTIDE SEQUENCE [LARGE SCALE GENOMIC DNA]</scope>
    <source>
        <strain evidence="2 3">ICMP 18580</strain>
    </source>
</reference>
<accession>A0A8H3ZUL7</accession>
<gene>
    <name evidence="2" type="ORF">GQ607_005569</name>
</gene>
<comment type="caution">
    <text evidence="2">The sequence shown here is derived from an EMBL/GenBank/DDBJ whole genome shotgun (WGS) entry which is preliminary data.</text>
</comment>
<sequence length="33" mass="3647">MQFSFIAATLLAVLAPAWAYETHVLQPVNKDNS</sequence>
<dbReference type="AlphaFoldDB" id="A0A8H3ZUL7"/>
<feature type="signal peptide" evidence="1">
    <location>
        <begin position="1"/>
        <end position="19"/>
    </location>
</feature>
<evidence type="ECO:0000256" key="1">
    <source>
        <dbReference type="SAM" id="SignalP"/>
    </source>
</evidence>
<dbReference type="EMBL" id="WOWK01000025">
    <property type="protein sequence ID" value="KAF0327086.1"/>
    <property type="molecule type" value="Genomic_DNA"/>
</dbReference>
<evidence type="ECO:0000313" key="3">
    <source>
        <dbReference type="Proteomes" id="UP000434172"/>
    </source>
</evidence>
<keyword evidence="3" id="KW-1185">Reference proteome</keyword>
<organism evidence="2 3">
    <name type="scientific">Colletotrichum asianum</name>
    <dbReference type="NCBI Taxonomy" id="702518"/>
    <lineage>
        <taxon>Eukaryota</taxon>
        <taxon>Fungi</taxon>
        <taxon>Dikarya</taxon>
        <taxon>Ascomycota</taxon>
        <taxon>Pezizomycotina</taxon>
        <taxon>Sordariomycetes</taxon>
        <taxon>Hypocreomycetidae</taxon>
        <taxon>Glomerellales</taxon>
        <taxon>Glomerellaceae</taxon>
        <taxon>Colletotrichum</taxon>
        <taxon>Colletotrichum gloeosporioides species complex</taxon>
    </lineage>
</organism>
<keyword evidence="1" id="KW-0732">Signal</keyword>
<feature type="chain" id="PRO_5034586549" evidence="1">
    <location>
        <begin position="20"/>
        <end position="33"/>
    </location>
</feature>